<sequence>MTDMSLSHTYTSVLLHNVCMKSSCSRIDIFRQFYKAFIATVCWNTTADQLPLKEEEAQPSSGNAVLFIGKHNQQCISEEQHFNMQLVVEQTREGKLGNVPINNVIQPLSTSPDRSAFSYCVNSLANSCSAQSSSIGPNLSNFDYTSKTNSLIKRRCYRRKGQACHLEDETCYTPNTANANGQNTQPNVLEICQPAEISLLENPSEQQDIPPERERVNTNDHSNLGENDTYISSHAPRPCSHPIVNTHKEQPMVFAQDSILQTQNVNITNNTVSSPSQFQEMTRLVSLANVVGNISALMIRD</sequence>
<dbReference type="EMBL" id="PDNA01000003">
    <property type="protein sequence ID" value="PGH27820.1"/>
    <property type="molecule type" value="Genomic_DNA"/>
</dbReference>
<evidence type="ECO:0000256" key="1">
    <source>
        <dbReference type="SAM" id="MobiDB-lite"/>
    </source>
</evidence>
<dbReference type="AlphaFoldDB" id="A0A2B7Z339"/>
<keyword evidence="3" id="KW-1185">Reference proteome</keyword>
<evidence type="ECO:0000313" key="2">
    <source>
        <dbReference type="EMBL" id="PGH27820.1"/>
    </source>
</evidence>
<gene>
    <name evidence="2" type="ORF">AJ80_00370</name>
</gene>
<feature type="region of interest" description="Disordered" evidence="1">
    <location>
        <begin position="203"/>
        <end position="224"/>
    </location>
</feature>
<evidence type="ECO:0000313" key="3">
    <source>
        <dbReference type="Proteomes" id="UP000224634"/>
    </source>
</evidence>
<comment type="caution">
    <text evidence="2">The sequence shown here is derived from an EMBL/GenBank/DDBJ whole genome shotgun (WGS) entry which is preliminary data.</text>
</comment>
<accession>A0A2B7Z339</accession>
<name>A0A2B7Z339_POLH7</name>
<protein>
    <submittedName>
        <fullName evidence="2">Uncharacterized protein</fullName>
    </submittedName>
</protein>
<proteinExistence type="predicted"/>
<reference evidence="2 3" key="1">
    <citation type="submission" date="2017-10" db="EMBL/GenBank/DDBJ databases">
        <title>Comparative genomics in systemic dimorphic fungi from Ajellomycetaceae.</title>
        <authorList>
            <person name="Munoz J.F."/>
            <person name="Mcewen J.G."/>
            <person name="Clay O.K."/>
            <person name="Cuomo C.A."/>
        </authorList>
    </citation>
    <scope>NUCLEOTIDE SEQUENCE [LARGE SCALE GENOMIC DNA]</scope>
    <source>
        <strain evidence="2 3">UAMH7299</strain>
    </source>
</reference>
<dbReference type="Proteomes" id="UP000224634">
    <property type="component" value="Unassembled WGS sequence"/>
</dbReference>
<organism evidence="2 3">
    <name type="scientific">Polytolypa hystricis (strain UAMH7299)</name>
    <dbReference type="NCBI Taxonomy" id="1447883"/>
    <lineage>
        <taxon>Eukaryota</taxon>
        <taxon>Fungi</taxon>
        <taxon>Dikarya</taxon>
        <taxon>Ascomycota</taxon>
        <taxon>Pezizomycotina</taxon>
        <taxon>Eurotiomycetes</taxon>
        <taxon>Eurotiomycetidae</taxon>
        <taxon>Onygenales</taxon>
        <taxon>Onygenales incertae sedis</taxon>
        <taxon>Polytolypa</taxon>
    </lineage>
</organism>
<dbReference type="OrthoDB" id="10617862at2759"/>